<keyword evidence="2" id="KW-0813">Transport</keyword>
<dbReference type="SMART" id="SM00382">
    <property type="entry name" value="AAA"/>
    <property type="match status" value="1"/>
</dbReference>
<keyword evidence="3" id="KW-0547">Nucleotide-binding</keyword>
<feature type="domain" description="ABC transporter" evidence="6">
    <location>
        <begin position="25"/>
        <end position="268"/>
    </location>
</feature>
<dbReference type="Proteomes" id="UP001484097">
    <property type="component" value="Unassembled WGS sequence"/>
</dbReference>
<dbReference type="CDD" id="cd03262">
    <property type="entry name" value="ABC_HisP_GlnQ"/>
    <property type="match status" value="1"/>
</dbReference>
<evidence type="ECO:0000256" key="2">
    <source>
        <dbReference type="ARBA" id="ARBA00022448"/>
    </source>
</evidence>
<dbReference type="InterPro" id="IPR030679">
    <property type="entry name" value="ABC_ATPase_HisP-typ"/>
</dbReference>
<dbReference type="PANTHER" id="PTHR43166">
    <property type="entry name" value="AMINO ACID IMPORT ATP-BINDING PROTEIN"/>
    <property type="match status" value="1"/>
</dbReference>
<name>A0ABV0IKK9_9MICC</name>
<feature type="region of interest" description="Disordered" evidence="5">
    <location>
        <begin position="269"/>
        <end position="297"/>
    </location>
</feature>
<keyword evidence="8" id="KW-1185">Reference proteome</keyword>
<dbReference type="InterPro" id="IPR050086">
    <property type="entry name" value="MetN_ABC_transporter-like"/>
</dbReference>
<dbReference type="PANTHER" id="PTHR43166:SF4">
    <property type="entry name" value="PHOSPHONATES IMPORT ATP-BINDING PROTEIN PHNC"/>
    <property type="match status" value="1"/>
</dbReference>
<sequence>MNGSQITTAPDRRDGATPAPGAPVLEVVGLRKRFGDLTALDGIDLTVNEGEVVAILGPSGSGKSTLVRCLDQLEGIDGGAMYLDGELLGFEQGRTLRPLTDAGVRAQRRRMSMVFQQFNLFPHWTVLRNVTEAPIAVHGIAPAQAKAKALDLLAKVGLSDKATAYPRQLSGGQQQRVAIARAVAVEPRVLLFDEPTSALDPELIDEVLQTMQALAATGRTMVVVTHEMEFAREVADRCIFMAEGRVIEDRPAEAFFRDPQTDRLRSFLARSMRANADQGAERETGRETDRENGARQP</sequence>
<reference evidence="7 8" key="1">
    <citation type="submission" date="2024-05" db="EMBL/GenBank/DDBJ databases">
        <authorList>
            <person name="Yi C."/>
        </authorList>
    </citation>
    <scope>NUCLEOTIDE SEQUENCE [LARGE SCALE GENOMIC DNA]</scope>
    <source>
        <strain evidence="7 8">XS13</strain>
    </source>
</reference>
<dbReference type="InterPro" id="IPR003439">
    <property type="entry name" value="ABC_transporter-like_ATP-bd"/>
</dbReference>
<evidence type="ECO:0000313" key="8">
    <source>
        <dbReference type="Proteomes" id="UP001484097"/>
    </source>
</evidence>
<dbReference type="RefSeq" id="WP_347920673.1">
    <property type="nucleotide sequence ID" value="NZ_JBDXMX010000004.1"/>
</dbReference>
<organism evidence="7 8">
    <name type="scientific">Citricoccus nitrophenolicus</name>
    <dbReference type="NCBI Taxonomy" id="863575"/>
    <lineage>
        <taxon>Bacteria</taxon>
        <taxon>Bacillati</taxon>
        <taxon>Actinomycetota</taxon>
        <taxon>Actinomycetes</taxon>
        <taxon>Micrococcales</taxon>
        <taxon>Micrococcaceae</taxon>
        <taxon>Citricoccus</taxon>
    </lineage>
</organism>
<dbReference type="Pfam" id="PF00005">
    <property type="entry name" value="ABC_tran"/>
    <property type="match status" value="1"/>
</dbReference>
<dbReference type="InterPro" id="IPR003593">
    <property type="entry name" value="AAA+_ATPase"/>
</dbReference>
<protein>
    <submittedName>
        <fullName evidence="7">Amino acid ABC transporter ATP-binding protein</fullName>
    </submittedName>
</protein>
<evidence type="ECO:0000256" key="1">
    <source>
        <dbReference type="ARBA" id="ARBA00005417"/>
    </source>
</evidence>
<dbReference type="GO" id="GO:0005524">
    <property type="term" value="F:ATP binding"/>
    <property type="evidence" value="ECO:0007669"/>
    <property type="project" value="UniProtKB-KW"/>
</dbReference>
<dbReference type="EMBL" id="JBDXMX010000004">
    <property type="protein sequence ID" value="MEO9248052.1"/>
    <property type="molecule type" value="Genomic_DNA"/>
</dbReference>
<comment type="caution">
    <text evidence="7">The sequence shown here is derived from an EMBL/GenBank/DDBJ whole genome shotgun (WGS) entry which is preliminary data.</text>
</comment>
<evidence type="ECO:0000256" key="3">
    <source>
        <dbReference type="ARBA" id="ARBA00022741"/>
    </source>
</evidence>
<dbReference type="InterPro" id="IPR017871">
    <property type="entry name" value="ABC_transporter-like_CS"/>
</dbReference>
<evidence type="ECO:0000259" key="6">
    <source>
        <dbReference type="PROSITE" id="PS50893"/>
    </source>
</evidence>
<feature type="region of interest" description="Disordered" evidence="5">
    <location>
        <begin position="1"/>
        <end position="20"/>
    </location>
</feature>
<dbReference type="InterPro" id="IPR027417">
    <property type="entry name" value="P-loop_NTPase"/>
</dbReference>
<dbReference type="Gene3D" id="3.40.50.300">
    <property type="entry name" value="P-loop containing nucleotide triphosphate hydrolases"/>
    <property type="match status" value="1"/>
</dbReference>
<keyword evidence="4 7" id="KW-0067">ATP-binding</keyword>
<evidence type="ECO:0000256" key="4">
    <source>
        <dbReference type="ARBA" id="ARBA00022840"/>
    </source>
</evidence>
<feature type="compositionally biased region" description="Basic and acidic residues" evidence="5">
    <location>
        <begin position="279"/>
        <end position="297"/>
    </location>
</feature>
<gene>
    <name evidence="7" type="ORF">ABDK96_10190</name>
</gene>
<evidence type="ECO:0000313" key="7">
    <source>
        <dbReference type="EMBL" id="MEO9248052.1"/>
    </source>
</evidence>
<dbReference type="PIRSF" id="PIRSF039085">
    <property type="entry name" value="ABC_ATPase_HisP"/>
    <property type="match status" value="1"/>
</dbReference>
<comment type="similarity">
    <text evidence="1">Belongs to the ABC transporter superfamily.</text>
</comment>
<proteinExistence type="inferred from homology"/>
<dbReference type="PROSITE" id="PS00211">
    <property type="entry name" value="ABC_TRANSPORTER_1"/>
    <property type="match status" value="1"/>
</dbReference>
<dbReference type="SUPFAM" id="SSF52540">
    <property type="entry name" value="P-loop containing nucleoside triphosphate hydrolases"/>
    <property type="match status" value="1"/>
</dbReference>
<dbReference type="PROSITE" id="PS50893">
    <property type="entry name" value="ABC_TRANSPORTER_2"/>
    <property type="match status" value="1"/>
</dbReference>
<evidence type="ECO:0000256" key="5">
    <source>
        <dbReference type="SAM" id="MobiDB-lite"/>
    </source>
</evidence>
<accession>A0ABV0IKK9</accession>